<dbReference type="AlphaFoldDB" id="A0A8S1MGQ7"/>
<organism evidence="1 2">
    <name type="scientific">Paramecium primaurelia</name>
    <dbReference type="NCBI Taxonomy" id="5886"/>
    <lineage>
        <taxon>Eukaryota</taxon>
        <taxon>Sar</taxon>
        <taxon>Alveolata</taxon>
        <taxon>Ciliophora</taxon>
        <taxon>Intramacronucleata</taxon>
        <taxon>Oligohymenophorea</taxon>
        <taxon>Peniculida</taxon>
        <taxon>Parameciidae</taxon>
        <taxon>Paramecium</taxon>
    </lineage>
</organism>
<proteinExistence type="predicted"/>
<evidence type="ECO:0000313" key="2">
    <source>
        <dbReference type="Proteomes" id="UP000688137"/>
    </source>
</evidence>
<evidence type="ECO:0000313" key="1">
    <source>
        <dbReference type="EMBL" id="CAD8079597.1"/>
    </source>
</evidence>
<protein>
    <submittedName>
        <fullName evidence="1">Uncharacterized protein</fullName>
    </submittedName>
</protein>
<keyword evidence="2" id="KW-1185">Reference proteome</keyword>
<gene>
    <name evidence="1" type="ORF">PPRIM_AZ9-3.1.T0620105</name>
</gene>
<name>A0A8S1MGQ7_PARPR</name>
<accession>A0A8S1MGQ7</accession>
<reference evidence="1" key="1">
    <citation type="submission" date="2021-01" db="EMBL/GenBank/DDBJ databases">
        <authorList>
            <consortium name="Genoscope - CEA"/>
            <person name="William W."/>
        </authorList>
    </citation>
    <scope>NUCLEOTIDE SEQUENCE</scope>
</reference>
<dbReference type="EMBL" id="CAJJDM010000063">
    <property type="protein sequence ID" value="CAD8079597.1"/>
    <property type="molecule type" value="Genomic_DNA"/>
</dbReference>
<comment type="caution">
    <text evidence="1">The sequence shown here is derived from an EMBL/GenBank/DDBJ whole genome shotgun (WGS) entry which is preliminary data.</text>
</comment>
<dbReference type="Proteomes" id="UP000688137">
    <property type="component" value="Unassembled WGS sequence"/>
</dbReference>
<sequence>MSQQIQKKQLQILSKSKLAKIKDGNEEENIFKSYIQLHTEQRANYHRDIRDQQLKQRKEFERLCQSLKKNDVSTRFNKKRLSQSVQQSPQIKVSFQTPLLKKAHRKFQKTPFPKQ</sequence>
<dbReference type="OMA" id="HTEQRAN"/>